<dbReference type="SUPFAM" id="SSF159659">
    <property type="entry name" value="Cgl1923-like"/>
    <property type="match status" value="1"/>
</dbReference>
<protein>
    <submittedName>
        <fullName evidence="1">Proteasome assembly chaperone family protein</fullName>
    </submittedName>
</protein>
<sequence length="253" mass="27708">MFREEWLGNFRFIEYRDWSLEKPSSMLVALPDTGLVGVIGASYLISKLGLEEIGGIDSPLLPPIAIVSKGLLRPPIRIFASNRLAIVYTEVSLAVDALSNLTATLIDYARLRGVDSIVGLTGIPKPNRLDVTELTTYYVSSIGKNDAAEKCGAKMLESGVIIGPFAVLMKDAIRKRLLSTLFLTESFMEFPDPEASASGLKIISRFLGIEIDVGGLLEQAEMIRFRARDVMRSATSNLSKIGKELEYGIPLHT</sequence>
<dbReference type="PANTHER" id="PTHR35610:SF3">
    <property type="entry name" value="PROTEASOME ASSEMBLY CHAPERONE FAMILY PROTEIN"/>
    <property type="match status" value="1"/>
</dbReference>
<dbReference type="PANTHER" id="PTHR35610">
    <property type="entry name" value="3-ISOPROPYLMALATE DEHYDRATASE-RELATED"/>
    <property type="match status" value="1"/>
</dbReference>
<reference evidence="1" key="1">
    <citation type="journal article" date="2020" name="mSystems">
        <title>Genome- and Community-Level Interaction Insights into Carbon Utilization and Element Cycling Functions of Hydrothermarchaeota in Hydrothermal Sediment.</title>
        <authorList>
            <person name="Zhou Z."/>
            <person name="Liu Y."/>
            <person name="Xu W."/>
            <person name="Pan J."/>
            <person name="Luo Z.H."/>
            <person name="Li M."/>
        </authorList>
    </citation>
    <scope>NUCLEOTIDE SEQUENCE [LARGE SCALE GENOMIC DNA]</scope>
    <source>
        <strain evidence="1">SpSt-618</strain>
    </source>
</reference>
<dbReference type="Pfam" id="PF09754">
    <property type="entry name" value="PAC2"/>
    <property type="match status" value="1"/>
</dbReference>
<organism evidence="1">
    <name type="scientific">Ignisphaera aggregans</name>
    <dbReference type="NCBI Taxonomy" id="334771"/>
    <lineage>
        <taxon>Archaea</taxon>
        <taxon>Thermoproteota</taxon>
        <taxon>Thermoprotei</taxon>
        <taxon>Desulfurococcales</taxon>
        <taxon>Desulfurococcaceae</taxon>
        <taxon>Ignisphaera</taxon>
    </lineage>
</organism>
<name>A0A7J3I6W6_9CREN</name>
<dbReference type="EMBL" id="DTAI01000081">
    <property type="protein sequence ID" value="HGN36468.1"/>
    <property type="molecule type" value="Genomic_DNA"/>
</dbReference>
<accession>A0A7J3I6W6</accession>
<evidence type="ECO:0000313" key="1">
    <source>
        <dbReference type="EMBL" id="HGN36468.1"/>
    </source>
</evidence>
<proteinExistence type="predicted"/>
<dbReference type="InterPro" id="IPR038389">
    <property type="entry name" value="PSMG2_sf"/>
</dbReference>
<gene>
    <name evidence="1" type="ORF">ENT87_02825</name>
</gene>
<dbReference type="InterPro" id="IPR019151">
    <property type="entry name" value="Proteasome_assmbl_chaperone_2"/>
</dbReference>
<dbReference type="GO" id="GO:0000502">
    <property type="term" value="C:proteasome complex"/>
    <property type="evidence" value="ECO:0007669"/>
    <property type="project" value="UniProtKB-KW"/>
</dbReference>
<dbReference type="Gene3D" id="3.40.50.10900">
    <property type="entry name" value="PAC-like subunit"/>
    <property type="match status" value="1"/>
</dbReference>
<keyword evidence="1" id="KW-0647">Proteasome</keyword>
<comment type="caution">
    <text evidence="1">The sequence shown here is derived from an EMBL/GenBank/DDBJ whole genome shotgun (WGS) entry which is preliminary data.</text>
</comment>
<dbReference type="AlphaFoldDB" id="A0A7J3I6W6"/>